<dbReference type="InterPro" id="IPR013783">
    <property type="entry name" value="Ig-like_fold"/>
</dbReference>
<dbReference type="RefSeq" id="XP_028986101.1">
    <property type="nucleotide sequence ID" value="XM_029130268.2"/>
</dbReference>
<dbReference type="InterPro" id="IPR036179">
    <property type="entry name" value="Ig-like_dom_sf"/>
</dbReference>
<dbReference type="GeneID" id="114843584"/>
<dbReference type="Proteomes" id="UP000515150">
    <property type="component" value="Chromosome 2"/>
</dbReference>
<evidence type="ECO:0000313" key="6">
    <source>
        <dbReference type="RefSeq" id="XP_028986101.1"/>
    </source>
</evidence>
<dbReference type="GO" id="GO:0006955">
    <property type="term" value="P:immune response"/>
    <property type="evidence" value="ECO:0007669"/>
    <property type="project" value="TreeGrafter"/>
</dbReference>
<dbReference type="InterPro" id="IPR003598">
    <property type="entry name" value="Ig_sub2"/>
</dbReference>
<protein>
    <submittedName>
        <fullName evidence="6">Sialoadhesin-like isoform X1</fullName>
    </submittedName>
</protein>
<evidence type="ECO:0000313" key="5">
    <source>
        <dbReference type="Proteomes" id="UP000515150"/>
    </source>
</evidence>
<dbReference type="GO" id="GO:0009897">
    <property type="term" value="C:external side of plasma membrane"/>
    <property type="evidence" value="ECO:0007669"/>
    <property type="project" value="TreeGrafter"/>
</dbReference>
<reference evidence="6" key="1">
    <citation type="submission" date="2025-08" db="UniProtKB">
        <authorList>
            <consortium name="RefSeq"/>
        </authorList>
    </citation>
    <scope>IDENTIFICATION</scope>
</reference>
<dbReference type="SUPFAM" id="SSF48726">
    <property type="entry name" value="Immunoglobulin"/>
    <property type="match status" value="2"/>
</dbReference>
<feature type="chain" id="PRO_5027685661" evidence="3">
    <location>
        <begin position="22"/>
        <end position="385"/>
    </location>
</feature>
<evidence type="ECO:0000259" key="4">
    <source>
        <dbReference type="PROSITE" id="PS50835"/>
    </source>
</evidence>
<dbReference type="InterPro" id="IPR007110">
    <property type="entry name" value="Ig-like_dom"/>
</dbReference>
<organism evidence="5 6">
    <name type="scientific">Betta splendens</name>
    <name type="common">Siamese fighting fish</name>
    <dbReference type="NCBI Taxonomy" id="158456"/>
    <lineage>
        <taxon>Eukaryota</taxon>
        <taxon>Metazoa</taxon>
        <taxon>Chordata</taxon>
        <taxon>Craniata</taxon>
        <taxon>Vertebrata</taxon>
        <taxon>Euteleostomi</taxon>
        <taxon>Actinopterygii</taxon>
        <taxon>Neopterygii</taxon>
        <taxon>Teleostei</taxon>
        <taxon>Neoteleostei</taxon>
        <taxon>Acanthomorphata</taxon>
        <taxon>Anabantaria</taxon>
        <taxon>Anabantiformes</taxon>
        <taxon>Anabantoidei</taxon>
        <taxon>Osphronemidae</taxon>
        <taxon>Betta</taxon>
    </lineage>
</organism>
<keyword evidence="5" id="KW-1185">Reference proteome</keyword>
<feature type="signal peptide" evidence="3">
    <location>
        <begin position="1"/>
        <end position="21"/>
    </location>
</feature>
<name>A0A6P7KUG2_BETSP</name>
<feature type="domain" description="Ig-like" evidence="4">
    <location>
        <begin position="302"/>
        <end position="371"/>
    </location>
</feature>
<evidence type="ECO:0000256" key="3">
    <source>
        <dbReference type="SAM" id="SignalP"/>
    </source>
</evidence>
<dbReference type="SMART" id="SM00409">
    <property type="entry name" value="IG"/>
    <property type="match status" value="2"/>
</dbReference>
<dbReference type="KEGG" id="bspl:114843584"/>
<sequence length="385" mass="41844">MSVSLMFQGVSVLLLSGTTVSEVFLNVSPNRQQFFIRGSVSLTCVNDGCPADGWTVMKHSGGHNMCDPGLRDFGTVSGSSVVLTDLDNKDISFYWCENSDGRMSEYTSIWVEDHVILDIPALPVMTGSNLTLRCLSRDGSAVAAFFFINGTLVGPEPKAELKIASVQKSDEGAYACTAVMYGRSPVSFLRVRDPPSAITALAPSTTHLQVSLKVSPDLQQFVKGSSVSVSCVEDGQTVDGWTVKRTIDNKTLECGAYCSMSERWVGSSCDLNGHMTFTGVYWCETRSGLRTEHVTVTITDRPLILEIPALPLMTGSDVTLLCRHKGSSVAASFYKNHSLVGSGSELIIRRVQQSDEGLYSCAIDEYESVWSWLRVKGFAGFELTS</sequence>
<dbReference type="InterPro" id="IPR050488">
    <property type="entry name" value="Ig_Fc_receptor"/>
</dbReference>
<dbReference type="GO" id="GO:0007166">
    <property type="term" value="P:cell surface receptor signaling pathway"/>
    <property type="evidence" value="ECO:0007669"/>
    <property type="project" value="TreeGrafter"/>
</dbReference>
<proteinExistence type="predicted"/>
<evidence type="ECO:0000256" key="1">
    <source>
        <dbReference type="ARBA" id="ARBA00022729"/>
    </source>
</evidence>
<dbReference type="PANTHER" id="PTHR11481:SF64">
    <property type="entry name" value="FC RECEPTOR-LIKE PROTEIN 4"/>
    <property type="match status" value="1"/>
</dbReference>
<dbReference type="AlphaFoldDB" id="A0A6P7KUG2"/>
<evidence type="ECO:0000256" key="2">
    <source>
        <dbReference type="ARBA" id="ARBA00023157"/>
    </source>
</evidence>
<accession>A0A6P7KUG2</accession>
<dbReference type="SMART" id="SM00408">
    <property type="entry name" value="IGc2"/>
    <property type="match status" value="2"/>
</dbReference>
<dbReference type="PANTHER" id="PTHR11481">
    <property type="entry name" value="IMMUNOGLOBULIN FC RECEPTOR"/>
    <property type="match status" value="1"/>
</dbReference>
<dbReference type="Gene3D" id="2.60.40.10">
    <property type="entry name" value="Immunoglobulins"/>
    <property type="match status" value="2"/>
</dbReference>
<keyword evidence="2" id="KW-1015">Disulfide bond</keyword>
<dbReference type="OrthoDB" id="8959069at2759"/>
<keyword evidence="1 3" id="KW-0732">Signal</keyword>
<dbReference type="InterPro" id="IPR003599">
    <property type="entry name" value="Ig_sub"/>
</dbReference>
<gene>
    <name evidence="6" type="primary">LOC114843584</name>
</gene>
<dbReference type="PROSITE" id="PS50835">
    <property type="entry name" value="IG_LIKE"/>
    <property type="match status" value="1"/>
</dbReference>
<dbReference type="InParanoid" id="A0A6P7KUG2"/>
<dbReference type="GO" id="GO:0004888">
    <property type="term" value="F:transmembrane signaling receptor activity"/>
    <property type="evidence" value="ECO:0007669"/>
    <property type="project" value="TreeGrafter"/>
</dbReference>